<reference evidence="1" key="1">
    <citation type="journal article" date="2020" name="Plant Biotechnol. J.">
        <title>The pomegranate (Punica granatum L.) draft genome dissects genetic divergence between soft- and hard-seeded cultivars.</title>
        <authorList>
            <person name="Luo X."/>
            <person name="Li H."/>
            <person name="Wu Z."/>
            <person name="Yao W."/>
            <person name="Zhao P."/>
            <person name="Cao D."/>
            <person name="Yu H."/>
            <person name="Li K."/>
            <person name="Poudel K."/>
            <person name="Zhao D."/>
            <person name="Zhang F."/>
            <person name="Xia X."/>
            <person name="Chen L."/>
            <person name="Wang Q."/>
            <person name="Jing D."/>
            <person name="Cao S."/>
        </authorList>
    </citation>
    <scope>NUCLEOTIDE SEQUENCE [LARGE SCALE GENOMIC DNA]</scope>
    <source>
        <strain evidence="1">cv. Tunisia</strain>
    </source>
</reference>
<dbReference type="Proteomes" id="UP000515151">
    <property type="component" value="Unplaced"/>
</dbReference>
<keyword evidence="1" id="KW-1185">Reference proteome</keyword>
<evidence type="ECO:0000313" key="1">
    <source>
        <dbReference type="Proteomes" id="UP000515151"/>
    </source>
</evidence>
<sequence length="225" mass="25096">MINIGRWIHIGTTIPLITNNIIFSFFFSEQGINSTNKGNWANYDEPHCLRTKSYSMFIQEKTIEANGVRPSRAEAYILSHTHGNGNIVNEKAAKLVGQIRSYIGSAGNYETSKDSISQKNDAYSQIKELEKKGRVRCLGKIISSKRSSGLTFESARNNEEVQELRNRISELEGARTTLLPVIQRNFPNEKVTTVQNVVKRLIIGEASDKGSGANKFLAHGHPDSN</sequence>
<dbReference type="OrthoDB" id="1931453at2759"/>
<name>A0A6P8BXD6_PUNGR</name>
<proteinExistence type="predicted"/>
<evidence type="ECO:0000313" key="2">
    <source>
        <dbReference type="RefSeq" id="XP_031375707.1"/>
    </source>
</evidence>
<accession>A0A6P8BXD6</accession>
<reference evidence="2" key="2">
    <citation type="submission" date="2025-08" db="UniProtKB">
        <authorList>
            <consortium name="RefSeq"/>
        </authorList>
    </citation>
    <scope>IDENTIFICATION</scope>
    <source>
        <tissue evidence="2">Leaf</tissue>
    </source>
</reference>
<dbReference type="RefSeq" id="XP_031375707.1">
    <property type="nucleotide sequence ID" value="XM_031519847.1"/>
</dbReference>
<dbReference type="InterPro" id="IPR004252">
    <property type="entry name" value="Probable_transposase_24"/>
</dbReference>
<dbReference type="Pfam" id="PF03004">
    <property type="entry name" value="Transposase_24"/>
    <property type="match status" value="1"/>
</dbReference>
<organism evidence="1 2">
    <name type="scientific">Punica granatum</name>
    <name type="common">Pomegranate</name>
    <dbReference type="NCBI Taxonomy" id="22663"/>
    <lineage>
        <taxon>Eukaryota</taxon>
        <taxon>Viridiplantae</taxon>
        <taxon>Streptophyta</taxon>
        <taxon>Embryophyta</taxon>
        <taxon>Tracheophyta</taxon>
        <taxon>Spermatophyta</taxon>
        <taxon>Magnoliopsida</taxon>
        <taxon>eudicotyledons</taxon>
        <taxon>Gunneridae</taxon>
        <taxon>Pentapetalae</taxon>
        <taxon>rosids</taxon>
        <taxon>malvids</taxon>
        <taxon>Myrtales</taxon>
        <taxon>Lythraceae</taxon>
        <taxon>Punica</taxon>
    </lineage>
</organism>
<gene>
    <name evidence="2" type="primary">LOC116190187</name>
</gene>
<dbReference type="AlphaFoldDB" id="A0A6P8BXD6"/>
<protein>
    <submittedName>
        <fullName evidence="2">Uncharacterized protein LOC116190187 isoform X1</fullName>
    </submittedName>
</protein>
<dbReference type="GeneID" id="116190187"/>